<proteinExistence type="predicted"/>
<comment type="caution">
    <text evidence="2">The sequence shown here is derived from an EMBL/GenBank/DDBJ whole genome shotgun (WGS) entry which is preliminary data.</text>
</comment>
<dbReference type="PROSITE" id="PS50097">
    <property type="entry name" value="BTB"/>
    <property type="match status" value="1"/>
</dbReference>
<dbReference type="Pfam" id="PF00651">
    <property type="entry name" value="BTB"/>
    <property type="match status" value="1"/>
</dbReference>
<evidence type="ECO:0000313" key="3">
    <source>
        <dbReference type="Proteomes" id="UP000094444"/>
    </source>
</evidence>
<dbReference type="AlphaFoldDB" id="A0A2P5HXT7"/>
<dbReference type="SMART" id="SM00225">
    <property type="entry name" value="BTB"/>
    <property type="match status" value="1"/>
</dbReference>
<name>A0A2P5HXT7_DIAHE</name>
<evidence type="ECO:0000259" key="1">
    <source>
        <dbReference type="PROSITE" id="PS50097"/>
    </source>
</evidence>
<dbReference type="EMBL" id="MAVT02000534">
    <property type="protein sequence ID" value="POS75068.1"/>
    <property type="molecule type" value="Genomic_DNA"/>
</dbReference>
<dbReference type="Proteomes" id="UP000094444">
    <property type="component" value="Unassembled WGS sequence"/>
</dbReference>
<sequence length="225" mass="25235">MADPSQGLIPSAWGDEEYADATIVMGQKKWPVHCLVICKQSKYFEKALKGQFEASCEFLEEEVDALLKYLYTGQLELRQQQNPMRTFLAADYFQATKLRDRAAVEADKSLQQLINKTRWVNFKEKCRHVLGQYPDTLLEDIVMKVIASNPRAVMYESGAWDDLTAAYPNLADKVLHALFPNHQQVTGAKRPASAAFDSASPAALSNRSSRATAASFREFTTSFLG</sequence>
<gene>
    <name evidence="2" type="ORF">DHEL01_v206529</name>
</gene>
<organism evidence="2 3">
    <name type="scientific">Diaporthe helianthi</name>
    <dbReference type="NCBI Taxonomy" id="158607"/>
    <lineage>
        <taxon>Eukaryota</taxon>
        <taxon>Fungi</taxon>
        <taxon>Dikarya</taxon>
        <taxon>Ascomycota</taxon>
        <taxon>Pezizomycotina</taxon>
        <taxon>Sordariomycetes</taxon>
        <taxon>Sordariomycetidae</taxon>
        <taxon>Diaporthales</taxon>
        <taxon>Diaporthaceae</taxon>
        <taxon>Diaporthe</taxon>
    </lineage>
</organism>
<dbReference type="InterPro" id="IPR000210">
    <property type="entry name" value="BTB/POZ_dom"/>
</dbReference>
<protein>
    <recommendedName>
        <fullName evidence="1">BTB domain-containing protein</fullName>
    </recommendedName>
</protein>
<dbReference type="CDD" id="cd18186">
    <property type="entry name" value="BTB_POZ_ZBTB_KLHL-like"/>
    <property type="match status" value="1"/>
</dbReference>
<keyword evidence="3" id="KW-1185">Reference proteome</keyword>
<accession>A0A2P5HXT7</accession>
<dbReference type="Gene3D" id="3.30.710.10">
    <property type="entry name" value="Potassium Channel Kv1.1, Chain A"/>
    <property type="match status" value="1"/>
</dbReference>
<dbReference type="SUPFAM" id="SSF54695">
    <property type="entry name" value="POZ domain"/>
    <property type="match status" value="1"/>
</dbReference>
<reference evidence="2" key="1">
    <citation type="submission" date="2017-09" db="EMBL/GenBank/DDBJ databases">
        <title>Polyketide synthases of a Diaporthe helianthi virulent isolate.</title>
        <authorList>
            <person name="Baroncelli R."/>
        </authorList>
    </citation>
    <scope>NUCLEOTIDE SEQUENCE [LARGE SCALE GENOMIC DNA]</scope>
    <source>
        <strain evidence="2">7/96</strain>
    </source>
</reference>
<dbReference type="InterPro" id="IPR011333">
    <property type="entry name" value="SKP1/BTB/POZ_sf"/>
</dbReference>
<dbReference type="STRING" id="158607.A0A2P5HXT7"/>
<evidence type="ECO:0000313" key="2">
    <source>
        <dbReference type="EMBL" id="POS75068.1"/>
    </source>
</evidence>
<dbReference type="OrthoDB" id="6359816at2759"/>
<feature type="domain" description="BTB" evidence="1">
    <location>
        <begin position="19"/>
        <end position="79"/>
    </location>
</feature>
<dbReference type="InParanoid" id="A0A2P5HXT7"/>